<evidence type="ECO:0000259" key="1">
    <source>
        <dbReference type="Pfam" id="PF13649"/>
    </source>
</evidence>
<sequence>MEGGTSLFIQKFIQSPLQIGSLFPSSAALAEKMTSNLNWENINKVAELGAGTGVITRSIMTNMLPGTKLHVFEKDSEMRKGLQMKFPEASYYDDACGIIKSFGNSEGTLDAVFSGLPFSNFNKSIRMKIVDEIYRSLRPGGILVAFQYSTQMKKSFQTAFKVVDISFVPKNFPPAFVYICEK</sequence>
<dbReference type="CDD" id="cd02440">
    <property type="entry name" value="AdoMet_MTases"/>
    <property type="match status" value="1"/>
</dbReference>
<dbReference type="EMBL" id="CP016761">
    <property type="protein sequence ID" value="ANX11829.1"/>
    <property type="molecule type" value="Genomic_DNA"/>
</dbReference>
<protein>
    <recommendedName>
        <fullName evidence="1">Methyltransferase domain-containing protein</fullName>
    </recommendedName>
</protein>
<dbReference type="Proteomes" id="UP000077412">
    <property type="component" value="Chromosome"/>
</dbReference>
<dbReference type="InterPro" id="IPR041698">
    <property type="entry name" value="Methyltransf_25"/>
</dbReference>
<name>A0A1B1Z3E3_9BACL</name>
<evidence type="ECO:0000313" key="2">
    <source>
        <dbReference type="EMBL" id="ANX11829.1"/>
    </source>
</evidence>
<keyword evidence="3" id="KW-1185">Reference proteome</keyword>
<dbReference type="KEGG" id="far:ABE41_007395"/>
<dbReference type="AlphaFoldDB" id="A0A1B1Z3E3"/>
<feature type="domain" description="Methyltransferase" evidence="1">
    <location>
        <begin position="45"/>
        <end position="141"/>
    </location>
</feature>
<reference evidence="2 3" key="1">
    <citation type="submission" date="2016-08" db="EMBL/GenBank/DDBJ databases">
        <title>Complete genome sequence of Fictibacillus arsenicus G25-54, a strain with toxicity to nematodes and a potential arsenic-resistance activity.</title>
        <authorList>
            <person name="Zheng Z."/>
        </authorList>
    </citation>
    <scope>NUCLEOTIDE SEQUENCE [LARGE SCALE GENOMIC DNA]</scope>
    <source>
        <strain evidence="2 3">G25-54</strain>
    </source>
</reference>
<dbReference type="RefSeq" id="WP_066288260.1">
    <property type="nucleotide sequence ID" value="NZ_CP016761.1"/>
</dbReference>
<dbReference type="InterPro" id="IPR029063">
    <property type="entry name" value="SAM-dependent_MTases_sf"/>
</dbReference>
<organism evidence="2 3">
    <name type="scientific">Fictibacillus arsenicus</name>
    <dbReference type="NCBI Taxonomy" id="255247"/>
    <lineage>
        <taxon>Bacteria</taxon>
        <taxon>Bacillati</taxon>
        <taxon>Bacillota</taxon>
        <taxon>Bacilli</taxon>
        <taxon>Bacillales</taxon>
        <taxon>Fictibacillaceae</taxon>
        <taxon>Fictibacillus</taxon>
    </lineage>
</organism>
<accession>A0A1B1Z3E3</accession>
<proteinExistence type="predicted"/>
<dbReference type="Pfam" id="PF13649">
    <property type="entry name" value="Methyltransf_25"/>
    <property type="match status" value="1"/>
</dbReference>
<dbReference type="OrthoDB" id="9805585at2"/>
<gene>
    <name evidence="2" type="ORF">ABE41_007395</name>
</gene>
<dbReference type="Gene3D" id="3.40.50.150">
    <property type="entry name" value="Vaccinia Virus protein VP39"/>
    <property type="match status" value="1"/>
</dbReference>
<dbReference type="SUPFAM" id="SSF53335">
    <property type="entry name" value="S-adenosyl-L-methionine-dependent methyltransferases"/>
    <property type="match status" value="1"/>
</dbReference>
<evidence type="ECO:0000313" key="3">
    <source>
        <dbReference type="Proteomes" id="UP000077412"/>
    </source>
</evidence>